<accession>A0A7D3VVR3</accession>
<dbReference type="PRINTS" id="PR00364">
    <property type="entry name" value="DISEASERSIST"/>
</dbReference>
<dbReference type="Proteomes" id="UP000501240">
    <property type="component" value="Chromosome"/>
</dbReference>
<dbReference type="PANTHER" id="PTHR47691">
    <property type="entry name" value="REGULATOR-RELATED"/>
    <property type="match status" value="1"/>
</dbReference>
<dbReference type="RefSeq" id="WP_173098191.1">
    <property type="nucleotide sequence ID" value="NZ_CP053892.1"/>
</dbReference>
<evidence type="ECO:0000256" key="1">
    <source>
        <dbReference type="SAM" id="MobiDB-lite"/>
    </source>
</evidence>
<dbReference type="Gene3D" id="3.40.50.300">
    <property type="entry name" value="P-loop containing nucleotide triphosphate hydrolases"/>
    <property type="match status" value="1"/>
</dbReference>
<dbReference type="Gene3D" id="1.25.40.10">
    <property type="entry name" value="Tetratricopeptide repeat domain"/>
    <property type="match status" value="1"/>
</dbReference>
<evidence type="ECO:0000259" key="2">
    <source>
        <dbReference type="Pfam" id="PF25872"/>
    </source>
</evidence>
<organism evidence="3 4">
    <name type="scientific">Actinomadura verrucosospora</name>
    <dbReference type="NCBI Taxonomy" id="46165"/>
    <lineage>
        <taxon>Bacteria</taxon>
        <taxon>Bacillati</taxon>
        <taxon>Actinomycetota</taxon>
        <taxon>Actinomycetes</taxon>
        <taxon>Streptosporangiales</taxon>
        <taxon>Thermomonosporaceae</taxon>
        <taxon>Actinomadura</taxon>
    </lineage>
</organism>
<feature type="region of interest" description="Disordered" evidence="1">
    <location>
        <begin position="110"/>
        <end position="132"/>
    </location>
</feature>
<dbReference type="InterPro" id="IPR058852">
    <property type="entry name" value="HTH_77"/>
</dbReference>
<dbReference type="SUPFAM" id="SSF52540">
    <property type="entry name" value="P-loop containing nucleoside triphosphate hydrolases"/>
    <property type="match status" value="1"/>
</dbReference>
<sequence length="819" mass="87386">MGRVARPGRPAAPVPDPDSPLGRFARGLRDLRDRAGAPSFRALAQETRRLGTPYSETSLRNAASGRVPPSWELTEAYVRACAASAERNPAAGGAWDTGALLTAWTTRWRALGDAPPDDDPPPDDPPGNLRPALTSFVGRERELAEGAALLAAGRLVTLTGVGGAGKTRLALRLARDVAGRFPGGVWLAELAGLTEPASRTERASPTEPSMAARAVATALGVQVDAGRDPLDAVAETLRGRPALLVLDNCEHLLAEAAALARALLRAAPALRVLATAREPLAIAGERLLAVGPLPLPDGDDRSAAVDLFTDRATAAVPGFRLTDANRAAVVRVCRMLEGLPLALELAAPRLRLLSLDDLLDRLDQRLVLLGASAADRTAHPRHRTLRAVFDWSHDLCAPAERLAWERLSVCAGGVSLADAEALCGPHAFEAIAGLVDKSLLTRTDVAGRTRLHMLETVRLYGLERLAASGGEDAARDRHRDRYLGLARDAEAGYATSRQPACLARLREEHPNLRQALARTVTGDPSAAALDGASCLWLYWVACGNVAEGAHWTRRLAERHPSPPDAALAPAWCRTAWTGAFVLLLNGDHAGSADLLARCEAALDGPSGGLRAAVHQLRGLAALFTGDTEAAERHSLAALDEGGFHPALLTDQQALAQLGMALAFRGARAEAEEHILRALGLAERRGESWHRSYLLWILAIEYEETGRSGKAIAPLRRSLALKHRLGDRLGAATVSETLAWLLARHGDPRTAARLLGAAADTWQPAGAPQLWGFEHLVGYRARSIARIRRMLGDTAFDREFRHGARTGLMTSLTQVLPPLT</sequence>
<name>A0A7D3VVR3_ACTVE</name>
<dbReference type="PANTHER" id="PTHR47691:SF3">
    <property type="entry name" value="HTH-TYPE TRANSCRIPTIONAL REGULATOR RV0890C-RELATED"/>
    <property type="match status" value="1"/>
</dbReference>
<dbReference type="SUPFAM" id="SSF48452">
    <property type="entry name" value="TPR-like"/>
    <property type="match status" value="1"/>
</dbReference>
<gene>
    <name evidence="3" type="ORF">ACTIVE_6020</name>
</gene>
<evidence type="ECO:0000313" key="3">
    <source>
        <dbReference type="EMBL" id="QKG24373.1"/>
    </source>
</evidence>
<protein>
    <recommendedName>
        <fullName evidence="2">Winged helix-turn-helix domain-containing protein</fullName>
    </recommendedName>
</protein>
<dbReference type="AlphaFoldDB" id="A0A7D3VVR3"/>
<feature type="region of interest" description="Disordered" evidence="1">
    <location>
        <begin position="1"/>
        <end position="24"/>
    </location>
</feature>
<feature type="domain" description="Winged helix-turn-helix" evidence="2">
    <location>
        <begin position="406"/>
        <end position="466"/>
    </location>
</feature>
<dbReference type="InterPro" id="IPR011990">
    <property type="entry name" value="TPR-like_helical_dom_sf"/>
</dbReference>
<proteinExistence type="predicted"/>
<dbReference type="InterPro" id="IPR027417">
    <property type="entry name" value="P-loop_NTPase"/>
</dbReference>
<dbReference type="Pfam" id="PF25872">
    <property type="entry name" value="HTH_77"/>
    <property type="match status" value="1"/>
</dbReference>
<keyword evidence="4" id="KW-1185">Reference proteome</keyword>
<reference evidence="3 4" key="1">
    <citation type="submission" date="2020-05" db="EMBL/GenBank/DDBJ databases">
        <title>Actinomadura verrucosospora NRRL-B18236 (PFL_A860) Genome sequencing and assembly.</title>
        <authorList>
            <person name="Samborskyy M."/>
        </authorList>
    </citation>
    <scope>NUCLEOTIDE SEQUENCE [LARGE SCALE GENOMIC DNA]</scope>
    <source>
        <strain evidence="3 4">NRRL:B18236</strain>
    </source>
</reference>
<evidence type="ECO:0000313" key="4">
    <source>
        <dbReference type="Proteomes" id="UP000501240"/>
    </source>
</evidence>
<dbReference type="EMBL" id="CP053892">
    <property type="protein sequence ID" value="QKG24373.1"/>
    <property type="molecule type" value="Genomic_DNA"/>
</dbReference>